<dbReference type="EMBL" id="CZAE01000002">
    <property type="protein sequence ID" value="CUO59630.1"/>
    <property type="molecule type" value="Genomic_DNA"/>
</dbReference>
<reference evidence="1 3" key="1">
    <citation type="submission" date="2015-09" db="EMBL/GenBank/DDBJ databases">
        <authorList>
            <consortium name="Pathogen Informatics"/>
        </authorList>
    </citation>
    <scope>NUCLEOTIDE SEQUENCE [LARGE SCALE GENOMIC DNA]</scope>
    <source>
        <strain evidence="1 3">2789STDY5834846</strain>
    </source>
</reference>
<proteinExistence type="predicted"/>
<dbReference type="GeneID" id="69590391"/>
<reference evidence="2" key="2">
    <citation type="submission" date="2019-11" db="EMBL/GenBank/DDBJ databases">
        <authorList>
            <person name="Feng L."/>
        </authorList>
    </citation>
    <scope>NUCLEOTIDE SEQUENCE</scope>
    <source>
        <strain evidence="2">BfaecisLFYP10</strain>
    </source>
</reference>
<name>A0A174GFC6_9BACE</name>
<accession>A0A6N2WM91</accession>
<protein>
    <submittedName>
        <fullName evidence="1">Uncharacterized protein</fullName>
    </submittedName>
</protein>
<dbReference type="RefSeq" id="WP_055268847.1">
    <property type="nucleotide sequence ID" value="NZ_CACRSZ010000070.1"/>
</dbReference>
<gene>
    <name evidence="2" type="ORF">BFLFYP10_03289</name>
    <name evidence="1" type="ORF">ERS852461_00651</name>
</gene>
<dbReference type="AlphaFoldDB" id="A0A174GFC6"/>
<organism evidence="1 3">
    <name type="scientific">Bacteroides faecis</name>
    <dbReference type="NCBI Taxonomy" id="674529"/>
    <lineage>
        <taxon>Bacteria</taxon>
        <taxon>Pseudomonadati</taxon>
        <taxon>Bacteroidota</taxon>
        <taxon>Bacteroidia</taxon>
        <taxon>Bacteroidales</taxon>
        <taxon>Bacteroidaceae</taxon>
        <taxon>Bacteroides</taxon>
    </lineage>
</organism>
<sequence length="87" mass="10009">MAKTIKKFTYAVKDKYDNMVTVYARIEKEGGLYYWYTSHLTKPQDADGIGIYNPSNVESNLDTAEAFLKAYISMMKDSKVIVPNNHY</sequence>
<evidence type="ECO:0000313" key="1">
    <source>
        <dbReference type="EMBL" id="CUO59630.1"/>
    </source>
</evidence>
<accession>A0A174GFC6</accession>
<dbReference type="Proteomes" id="UP000095606">
    <property type="component" value="Unassembled WGS sequence"/>
</dbReference>
<evidence type="ECO:0000313" key="2">
    <source>
        <dbReference type="EMBL" id="VYT43625.1"/>
    </source>
</evidence>
<dbReference type="EMBL" id="CACRSZ010000070">
    <property type="protein sequence ID" value="VYT43625.1"/>
    <property type="molecule type" value="Genomic_DNA"/>
</dbReference>
<evidence type="ECO:0000313" key="3">
    <source>
        <dbReference type="Proteomes" id="UP000095606"/>
    </source>
</evidence>